<dbReference type="Proteomes" id="UP000583929">
    <property type="component" value="Unassembled WGS sequence"/>
</dbReference>
<feature type="region of interest" description="SAM motif III" evidence="4">
    <location>
        <begin position="536"/>
        <end position="545"/>
    </location>
</feature>
<keyword evidence="2 4" id="KW-0808">Transferase</keyword>
<evidence type="ECO:0000313" key="7">
    <source>
        <dbReference type="Proteomes" id="UP000583929"/>
    </source>
</evidence>
<dbReference type="AlphaFoldDB" id="A0A7J6HUP3"/>
<keyword evidence="7" id="KW-1185">Reference proteome</keyword>
<evidence type="ECO:0000256" key="1">
    <source>
        <dbReference type="ARBA" id="ARBA00022603"/>
    </source>
</evidence>
<evidence type="ECO:0000256" key="3">
    <source>
        <dbReference type="ARBA" id="ARBA00022691"/>
    </source>
</evidence>
<keyword evidence="3 4" id="KW-0949">S-adenosyl-L-methionine</keyword>
<organism evidence="6 7">
    <name type="scientific">Cannabis sativa</name>
    <name type="common">Hemp</name>
    <name type="synonym">Marijuana</name>
    <dbReference type="NCBI Taxonomy" id="3483"/>
    <lineage>
        <taxon>Eukaryota</taxon>
        <taxon>Viridiplantae</taxon>
        <taxon>Streptophyta</taxon>
        <taxon>Embryophyta</taxon>
        <taxon>Tracheophyta</taxon>
        <taxon>Spermatophyta</taxon>
        <taxon>Magnoliopsida</taxon>
        <taxon>eudicotyledons</taxon>
        <taxon>Gunneridae</taxon>
        <taxon>Pentapetalae</taxon>
        <taxon>rosids</taxon>
        <taxon>fabids</taxon>
        <taxon>Rosales</taxon>
        <taxon>Cannabaceae</taxon>
        <taxon>Cannabis</taxon>
    </lineage>
</organism>
<protein>
    <recommendedName>
        <fullName evidence="5">Methyltransferase type 11 domain-containing protein</fullName>
    </recommendedName>
</protein>
<dbReference type="CDD" id="cd02440">
    <property type="entry name" value="AdoMet_MTases"/>
    <property type="match status" value="1"/>
</dbReference>
<dbReference type="Gene3D" id="3.40.50.150">
    <property type="entry name" value="Vaccinia Virus protein VP39"/>
    <property type="match status" value="1"/>
</dbReference>
<dbReference type="PANTHER" id="PTHR35105:SF2">
    <property type="entry name" value="PROTEIN CDI"/>
    <property type="match status" value="1"/>
</dbReference>
<keyword evidence="1 4" id="KW-0489">Methyltransferase</keyword>
<proteinExistence type="inferred from homology"/>
<feature type="domain" description="Methyltransferase type 11" evidence="5">
    <location>
        <begin position="439"/>
        <end position="545"/>
    </location>
</feature>
<comment type="caution">
    <text evidence="6">The sequence shown here is derived from an EMBL/GenBank/DDBJ whole genome shotgun (WGS) entry which is preliminary data.</text>
</comment>
<reference evidence="6 7" key="1">
    <citation type="journal article" date="2020" name="bioRxiv">
        <title>Sequence and annotation of 42 cannabis genomes reveals extensive copy number variation in cannabinoid synthesis and pathogen resistance genes.</title>
        <authorList>
            <person name="Mckernan K.J."/>
            <person name="Helbert Y."/>
            <person name="Kane L.T."/>
            <person name="Ebling H."/>
            <person name="Zhang L."/>
            <person name="Liu B."/>
            <person name="Eaton Z."/>
            <person name="Mclaughlin S."/>
            <person name="Kingan S."/>
            <person name="Baybayan P."/>
            <person name="Concepcion G."/>
            <person name="Jordan M."/>
            <person name="Riva A."/>
            <person name="Barbazuk W."/>
            <person name="Harkins T."/>
        </authorList>
    </citation>
    <scope>NUCLEOTIDE SEQUENCE [LARGE SCALE GENOMIC DNA]</scope>
    <source>
        <strain evidence="7">cv. Jamaican Lion 4</strain>
        <tissue evidence="6">Leaf</tissue>
    </source>
</reference>
<dbReference type="InterPro" id="IPR029063">
    <property type="entry name" value="SAM-dependent_MTases_sf"/>
</dbReference>
<dbReference type="GO" id="GO:0008757">
    <property type="term" value="F:S-adenosylmethionine-dependent methyltransferase activity"/>
    <property type="evidence" value="ECO:0007669"/>
    <property type="project" value="InterPro"/>
</dbReference>
<feature type="region of interest" description="SAM motif II" evidence="4">
    <location>
        <begin position="501"/>
        <end position="509"/>
    </location>
</feature>
<evidence type="ECO:0000256" key="4">
    <source>
        <dbReference type="PROSITE-ProRule" id="PRU00914"/>
    </source>
</evidence>
<dbReference type="Pfam" id="PF08241">
    <property type="entry name" value="Methyltransf_11"/>
    <property type="match status" value="1"/>
</dbReference>
<gene>
    <name evidence="6" type="ORF">G4B88_023618</name>
</gene>
<dbReference type="GO" id="GO:0032259">
    <property type="term" value="P:methylation"/>
    <property type="evidence" value="ECO:0007669"/>
    <property type="project" value="UniProtKB-UniRule"/>
</dbReference>
<evidence type="ECO:0000256" key="2">
    <source>
        <dbReference type="ARBA" id="ARBA00022679"/>
    </source>
</evidence>
<feature type="region of interest" description="SAM motif I" evidence="4">
    <location>
        <begin position="438"/>
        <end position="447"/>
    </location>
</feature>
<dbReference type="InterPro" id="IPR029044">
    <property type="entry name" value="Nucleotide-diphossugar_trans"/>
</dbReference>
<dbReference type="InterPro" id="IPR025774">
    <property type="entry name" value="PiNMT-like"/>
</dbReference>
<name>A0A7J6HUP3_CANSA</name>
<dbReference type="SUPFAM" id="SSF53448">
    <property type="entry name" value="Nucleotide-diphospho-sugar transferases"/>
    <property type="match status" value="1"/>
</dbReference>
<evidence type="ECO:0000259" key="5">
    <source>
        <dbReference type="Pfam" id="PF08241"/>
    </source>
</evidence>
<dbReference type="EMBL" id="JAATIQ010000022">
    <property type="protein sequence ID" value="KAF4399024.1"/>
    <property type="molecule type" value="Genomic_DNA"/>
</dbReference>
<dbReference type="PROSITE" id="PS51581">
    <property type="entry name" value="SAM_GTMT"/>
    <property type="match status" value="1"/>
</dbReference>
<accession>A0A7J6HUP3</accession>
<evidence type="ECO:0000313" key="6">
    <source>
        <dbReference type="EMBL" id="KAF4399024.1"/>
    </source>
</evidence>
<dbReference type="InterPro" id="IPR013216">
    <property type="entry name" value="Methyltransf_11"/>
</dbReference>
<comment type="similarity">
    <text evidence="4">Belongs to the class I-like SAM-binding methyltransferase superfamily. gTMT family.</text>
</comment>
<sequence>MGSQSQPQPTPAFKIFVGYDPREDIAYQVCRHSILKHSSIPLQIIPIVQSQLRDKSLYWRQRNQLESTEFSFTRFLTPYLADYQGWAMFVDCDFLYLSDIKQLVDLLDDKFALMCVQHDYTPKETTKMDGAVQTVYPRKNWSSMVLYNCSHPKNKILTPELVNTETGAFLHRFQWLEDDEIGSVPFVWNFLEGHNKVVEGDSNTYPKAVHYTRGGPWFEAWKHCEFADLWLNEMEDYLNKKNKDEKEEEEKEPTQTKSLHGIYHCLLFLIMLHNTSTIAVAVLHRREDRAMMTTTTTISSPTLSLSLSPTCHSRFHPNPISSISPFNKIKLITPQRRSIFTFTMEAVDSSSSSSISNNNNSNSNSSVWKQLQKGIAEFYDESSSLWENIWGDHMHHGFYDPDSTQVSLSDHTTAQIRMIEEALRFAGMTSGGDDEMEVVDVGCGIGGSSRYLANKFNAKCEGITLSPVQAQRANQLAFAQGLAHKVSFQVADALEQPFEDGKFDLVWSMESGEHMPDKQKALTNVSVQFVSELVRVAAPGGRIIIVTWCHRDLEEGEESLQEWEQNLLKKICDAFYLPAWCSTAHYVKLLQSHSLEQIGMKTIKGALAMPLMIEGFKKGVIKFSIITCRKPPLSSSS</sequence>
<dbReference type="Gene3D" id="3.90.550.10">
    <property type="entry name" value="Spore Coat Polysaccharide Biosynthesis Protein SpsA, Chain A"/>
    <property type="match status" value="1"/>
</dbReference>
<dbReference type="PANTHER" id="PTHR35105">
    <property type="entry name" value="EXPRESSED PROTEIN"/>
    <property type="match status" value="1"/>
</dbReference>
<dbReference type="SUPFAM" id="SSF53335">
    <property type="entry name" value="S-adenosyl-L-methionine-dependent methyltransferases"/>
    <property type="match status" value="1"/>
</dbReference>